<sequence>MNRFILIWLAPMLATAMPSARAGGDPAAGKAVFARCASCHQVGPSARGAFGPQLNGIVGRPAAEAGDFKYSEAMRRSGIVWSEQTLAAFIRSPGNVVPGTAMRFFGLGSEGRIEDLIAYLKSFDADGNPAGAVPSGAARRP</sequence>
<dbReference type="RefSeq" id="WP_089399791.1">
    <property type="nucleotide sequence ID" value="NZ_FZOT01000008.1"/>
</dbReference>
<evidence type="ECO:0000256" key="6">
    <source>
        <dbReference type="PROSITE-ProRule" id="PRU00433"/>
    </source>
</evidence>
<keyword evidence="1" id="KW-0813">Transport</keyword>
<dbReference type="OrthoDB" id="9805828at2"/>
<dbReference type="AlphaFoldDB" id="A0A239HZT2"/>
<keyword evidence="5 6" id="KW-0408">Iron</keyword>
<evidence type="ECO:0000256" key="7">
    <source>
        <dbReference type="SAM" id="SignalP"/>
    </source>
</evidence>
<feature type="domain" description="Cytochrome c" evidence="8">
    <location>
        <begin position="24"/>
        <end position="124"/>
    </location>
</feature>
<evidence type="ECO:0000256" key="3">
    <source>
        <dbReference type="ARBA" id="ARBA00022723"/>
    </source>
</evidence>
<accession>A0A239HZT2</accession>
<reference evidence="9 10" key="1">
    <citation type="submission" date="2017-06" db="EMBL/GenBank/DDBJ databases">
        <authorList>
            <person name="Kim H.J."/>
            <person name="Triplett B.A."/>
        </authorList>
    </citation>
    <scope>NUCLEOTIDE SEQUENCE [LARGE SCALE GENOMIC DNA]</scope>
    <source>
        <strain evidence="9 10">U15</strain>
    </source>
</reference>
<dbReference type="InterPro" id="IPR036909">
    <property type="entry name" value="Cyt_c-like_dom_sf"/>
</dbReference>
<evidence type="ECO:0000313" key="10">
    <source>
        <dbReference type="Proteomes" id="UP000198284"/>
    </source>
</evidence>
<dbReference type="EMBL" id="FZOT01000008">
    <property type="protein sequence ID" value="SNS86243.1"/>
    <property type="molecule type" value="Genomic_DNA"/>
</dbReference>
<organism evidence="9 10">
    <name type="scientific">Noviherbaspirillum humi</name>
    <dbReference type="NCBI Taxonomy" id="1688639"/>
    <lineage>
        <taxon>Bacteria</taxon>
        <taxon>Pseudomonadati</taxon>
        <taxon>Pseudomonadota</taxon>
        <taxon>Betaproteobacteria</taxon>
        <taxon>Burkholderiales</taxon>
        <taxon>Oxalobacteraceae</taxon>
        <taxon>Noviherbaspirillum</taxon>
    </lineage>
</organism>
<dbReference type="InterPro" id="IPR002327">
    <property type="entry name" value="Cyt_c_1A/1B"/>
</dbReference>
<keyword evidence="3 6" id="KW-0479">Metal-binding</keyword>
<evidence type="ECO:0000256" key="5">
    <source>
        <dbReference type="ARBA" id="ARBA00023004"/>
    </source>
</evidence>
<dbReference type="GO" id="GO:0020037">
    <property type="term" value="F:heme binding"/>
    <property type="evidence" value="ECO:0007669"/>
    <property type="project" value="InterPro"/>
</dbReference>
<gene>
    <name evidence="9" type="ORF">SAMN06265795_10810</name>
</gene>
<dbReference type="InterPro" id="IPR009056">
    <property type="entry name" value="Cyt_c-like_dom"/>
</dbReference>
<dbReference type="PANTHER" id="PTHR11961">
    <property type="entry name" value="CYTOCHROME C"/>
    <property type="match status" value="1"/>
</dbReference>
<evidence type="ECO:0000256" key="4">
    <source>
        <dbReference type="ARBA" id="ARBA00022982"/>
    </source>
</evidence>
<keyword evidence="7" id="KW-0732">Signal</keyword>
<proteinExistence type="predicted"/>
<dbReference type="PRINTS" id="PR00604">
    <property type="entry name" value="CYTCHRMECIAB"/>
</dbReference>
<dbReference type="GO" id="GO:0009055">
    <property type="term" value="F:electron transfer activity"/>
    <property type="evidence" value="ECO:0007669"/>
    <property type="project" value="InterPro"/>
</dbReference>
<feature type="signal peptide" evidence="7">
    <location>
        <begin position="1"/>
        <end position="22"/>
    </location>
</feature>
<keyword evidence="2 6" id="KW-0349">Heme</keyword>
<dbReference type="SUPFAM" id="SSF46626">
    <property type="entry name" value="Cytochrome c"/>
    <property type="match status" value="1"/>
</dbReference>
<protein>
    <submittedName>
        <fullName evidence="9">Cytochrome c</fullName>
    </submittedName>
</protein>
<dbReference type="Gene3D" id="1.10.760.10">
    <property type="entry name" value="Cytochrome c-like domain"/>
    <property type="match status" value="1"/>
</dbReference>
<evidence type="ECO:0000313" key="9">
    <source>
        <dbReference type="EMBL" id="SNS86243.1"/>
    </source>
</evidence>
<evidence type="ECO:0000256" key="1">
    <source>
        <dbReference type="ARBA" id="ARBA00022448"/>
    </source>
</evidence>
<dbReference type="GO" id="GO:0046872">
    <property type="term" value="F:metal ion binding"/>
    <property type="evidence" value="ECO:0007669"/>
    <property type="project" value="UniProtKB-KW"/>
</dbReference>
<dbReference type="Proteomes" id="UP000198284">
    <property type="component" value="Unassembled WGS sequence"/>
</dbReference>
<evidence type="ECO:0000256" key="2">
    <source>
        <dbReference type="ARBA" id="ARBA00022617"/>
    </source>
</evidence>
<dbReference type="Pfam" id="PF00034">
    <property type="entry name" value="Cytochrom_C"/>
    <property type="match status" value="1"/>
</dbReference>
<feature type="chain" id="PRO_5012172948" evidence="7">
    <location>
        <begin position="23"/>
        <end position="141"/>
    </location>
</feature>
<name>A0A239HZT2_9BURK</name>
<keyword evidence="4" id="KW-0249">Electron transport</keyword>
<keyword evidence="10" id="KW-1185">Reference proteome</keyword>
<evidence type="ECO:0000259" key="8">
    <source>
        <dbReference type="PROSITE" id="PS51007"/>
    </source>
</evidence>
<dbReference type="PROSITE" id="PS51007">
    <property type="entry name" value="CYTC"/>
    <property type="match status" value="1"/>
</dbReference>